<dbReference type="InterPro" id="IPR029384">
    <property type="entry name" value="Speriolin_C"/>
</dbReference>
<reference evidence="2" key="1">
    <citation type="submission" date="2021-01" db="EMBL/GenBank/DDBJ databases">
        <authorList>
            <person name="Zahm M."/>
            <person name="Roques C."/>
            <person name="Cabau C."/>
            <person name="Klopp C."/>
            <person name="Donnadieu C."/>
            <person name="Jouanno E."/>
            <person name="Lampietro C."/>
            <person name="Louis A."/>
            <person name="Herpin A."/>
            <person name="Echchiki A."/>
            <person name="Berthelot C."/>
            <person name="Parey E."/>
            <person name="Roest-Crollius H."/>
            <person name="Braasch I."/>
            <person name="Postlethwait J."/>
            <person name="Bobe J."/>
            <person name="Montfort J."/>
            <person name="Bouchez O."/>
            <person name="Begum T."/>
            <person name="Mejri S."/>
            <person name="Adams A."/>
            <person name="Chen W.-J."/>
            <person name="Guiguen Y."/>
        </authorList>
    </citation>
    <scope>NUCLEOTIDE SEQUENCE</scope>
    <source>
        <strain evidence="2">YG-15Mar2019-1</strain>
        <tissue evidence="2">Brain</tissue>
    </source>
</reference>
<comment type="caution">
    <text evidence="2">The sequence shown here is derived from an EMBL/GenBank/DDBJ whole genome shotgun (WGS) entry which is preliminary data.</text>
</comment>
<proteinExistence type="predicted"/>
<evidence type="ECO:0000313" key="2">
    <source>
        <dbReference type="EMBL" id="KAG7469732.1"/>
    </source>
</evidence>
<dbReference type="PANTHER" id="PTHR22192:SF17">
    <property type="entry name" value="SPERIOLIN-LIKE PROTEIN"/>
    <property type="match status" value="1"/>
</dbReference>
<evidence type="ECO:0000313" key="3">
    <source>
        <dbReference type="Proteomes" id="UP001046870"/>
    </source>
</evidence>
<dbReference type="OrthoDB" id="6114770at2759"/>
<name>A0A9D3PVS2_MEGAT</name>
<organism evidence="2 3">
    <name type="scientific">Megalops atlanticus</name>
    <name type="common">Tarpon</name>
    <name type="synonym">Clupea gigantea</name>
    <dbReference type="NCBI Taxonomy" id="7932"/>
    <lineage>
        <taxon>Eukaryota</taxon>
        <taxon>Metazoa</taxon>
        <taxon>Chordata</taxon>
        <taxon>Craniata</taxon>
        <taxon>Vertebrata</taxon>
        <taxon>Euteleostomi</taxon>
        <taxon>Actinopterygii</taxon>
        <taxon>Neopterygii</taxon>
        <taxon>Teleostei</taxon>
        <taxon>Elopiformes</taxon>
        <taxon>Megalopidae</taxon>
        <taxon>Megalops</taxon>
    </lineage>
</organism>
<dbReference type="GO" id="GO:0005813">
    <property type="term" value="C:centrosome"/>
    <property type="evidence" value="ECO:0007669"/>
    <property type="project" value="TreeGrafter"/>
</dbReference>
<dbReference type="InterPro" id="IPR026715">
    <property type="entry name" value="SPATC1"/>
</dbReference>
<dbReference type="AlphaFoldDB" id="A0A9D3PVS2"/>
<evidence type="ECO:0000259" key="1">
    <source>
        <dbReference type="Pfam" id="PF15059"/>
    </source>
</evidence>
<dbReference type="PANTHER" id="PTHR22192">
    <property type="entry name" value="SPERIOLIN"/>
    <property type="match status" value="1"/>
</dbReference>
<protein>
    <recommendedName>
        <fullName evidence="1">Speriolin C-terminal domain-containing protein</fullName>
    </recommendedName>
</protein>
<keyword evidence="3" id="KW-1185">Reference proteome</keyword>
<accession>A0A9D3PVS2</accession>
<dbReference type="Pfam" id="PF15059">
    <property type="entry name" value="Speriolin_C"/>
    <property type="match status" value="1"/>
</dbReference>
<sequence>MLFLSAVPTDSRKLERLVGEIAFQLERRILFHVFPGQARLYGFTVLNIHEKIIQVSRHPLTGKVDEAYRYQLSQRHMELMNKLHALGYSATLHGPFAEYIVNTYGILKQRPDPYSAEELGYNNPEFLRNVIIKIAPSKLLKDMLCLFSCLCFMARQDGKPLFLW</sequence>
<gene>
    <name evidence="2" type="ORF">MATL_G00131870</name>
</gene>
<dbReference type="Proteomes" id="UP001046870">
    <property type="component" value="Chromosome 10"/>
</dbReference>
<feature type="domain" description="Speriolin C-terminal" evidence="1">
    <location>
        <begin position="17"/>
        <end position="164"/>
    </location>
</feature>
<dbReference type="EMBL" id="JAFDVH010000010">
    <property type="protein sequence ID" value="KAG7469732.1"/>
    <property type="molecule type" value="Genomic_DNA"/>
</dbReference>